<dbReference type="Gene3D" id="1.25.40.420">
    <property type="match status" value="1"/>
</dbReference>
<dbReference type="Pfam" id="PF23651">
    <property type="entry name" value="TRAF_BTBD17"/>
    <property type="match status" value="1"/>
</dbReference>
<dbReference type="STRING" id="121224.E0VD36"/>
<dbReference type="HOGENOM" id="CLU_044771_0_0_1"/>
<dbReference type="SMART" id="SM00225">
    <property type="entry name" value="BTB"/>
    <property type="match status" value="1"/>
</dbReference>
<dbReference type="SMART" id="SM00875">
    <property type="entry name" value="BACK"/>
    <property type="match status" value="1"/>
</dbReference>
<dbReference type="InterPro" id="IPR011333">
    <property type="entry name" value="SKP1/BTB/POZ_sf"/>
</dbReference>
<sequence>MATTNLKTNIPKVKPERSDDVDVILMVDNSRSVLVKIATIYAEKLMNDLCLLVGGKEYPCHRLILCASSEVFQVMLMNPQWTESSESRVVLVETKECCEIFGDFLKYFYTGQIRINLQSVMPILTLADKYNVKDLVKLCIDYMYCHIAQAAMNNCLISWLQYTYHCGHDIVAKACRNFVKWNLDIVAKTQDFGNFEPNIFVNLLQESDLVVHNEMRLYQYVVKWLNYQKDRFPEENDMEQLVIEVMSNIRFPMMSPRQLAELLLNPLTTKYKEFFVEKMAIGMSFHSGQIKRIKEVLEEEDGHLSFTPRLYTADTHSTLLTVENYSLLPAYFASTFVFSSYASLADCAGDKTCEWVVDVYPKGVRFKKFYLIVWQGPLEVPGLVLRTVRLSITCKDPPPTPADIRVKIGIVIYGTQNDIEHVMHVYEKNHRFSEVEKVLNLDDFLSYEQLNSIMKSGSTSDFLVGPKRDSLKIHIVIEPLNDIPTISMINKTKYS</sequence>
<organism>
    <name type="scientific">Pediculus humanus subsp. corporis</name>
    <name type="common">Body louse</name>
    <dbReference type="NCBI Taxonomy" id="121224"/>
    <lineage>
        <taxon>Eukaryota</taxon>
        <taxon>Metazoa</taxon>
        <taxon>Ecdysozoa</taxon>
        <taxon>Arthropoda</taxon>
        <taxon>Hexapoda</taxon>
        <taxon>Insecta</taxon>
        <taxon>Pterygota</taxon>
        <taxon>Neoptera</taxon>
        <taxon>Paraneoptera</taxon>
        <taxon>Psocodea</taxon>
        <taxon>Troctomorpha</taxon>
        <taxon>Phthiraptera</taxon>
        <taxon>Anoplura</taxon>
        <taxon>Pediculidae</taxon>
        <taxon>Pediculus</taxon>
    </lineage>
</organism>
<dbReference type="OMA" id="TVLNHSM"/>
<dbReference type="PROSITE" id="PS50097">
    <property type="entry name" value="BTB"/>
    <property type="match status" value="1"/>
</dbReference>
<evidence type="ECO:0000259" key="1">
    <source>
        <dbReference type="PROSITE" id="PS50097"/>
    </source>
</evidence>
<dbReference type="KEGG" id="phu:Phum_PHUM105200"/>
<evidence type="ECO:0000313" key="2">
    <source>
        <dbReference type="EMBL" id="EEB11292.1"/>
    </source>
</evidence>
<dbReference type="PANTHER" id="PTHR24410">
    <property type="entry name" value="HL07962P-RELATED"/>
    <property type="match status" value="1"/>
</dbReference>
<dbReference type="InterPro" id="IPR000210">
    <property type="entry name" value="BTB/POZ_dom"/>
</dbReference>
<protein>
    <recommendedName>
        <fullName evidence="1">BTB domain-containing protein</fullName>
    </recommendedName>
</protein>
<dbReference type="SUPFAM" id="SSF49599">
    <property type="entry name" value="TRAF domain-like"/>
    <property type="match status" value="1"/>
</dbReference>
<dbReference type="FunCoup" id="E0VD36">
    <property type="interactions" value="567"/>
</dbReference>
<dbReference type="InParanoid" id="E0VD36"/>
<dbReference type="PANTHER" id="PTHR24410:SF41">
    <property type="entry name" value="HL07962P"/>
    <property type="match status" value="1"/>
</dbReference>
<dbReference type="CDD" id="cd18292">
    <property type="entry name" value="BTB_POZ_BTBD17"/>
    <property type="match status" value="1"/>
</dbReference>
<proteinExistence type="predicted"/>
<dbReference type="CTD" id="8238153"/>
<name>E0VD36_PEDHC</name>
<keyword evidence="4" id="KW-1185">Reference proteome</keyword>
<dbReference type="Proteomes" id="UP000009046">
    <property type="component" value="Unassembled WGS sequence"/>
</dbReference>
<dbReference type="GeneID" id="8238153"/>
<evidence type="ECO:0000313" key="4">
    <source>
        <dbReference type="Proteomes" id="UP000009046"/>
    </source>
</evidence>
<dbReference type="Pfam" id="PF07707">
    <property type="entry name" value="BACK"/>
    <property type="match status" value="1"/>
</dbReference>
<dbReference type="InterPro" id="IPR051481">
    <property type="entry name" value="BTB-POZ/Galectin-3-binding"/>
</dbReference>
<dbReference type="InterPro" id="IPR011705">
    <property type="entry name" value="BACK"/>
</dbReference>
<dbReference type="OrthoDB" id="2359033at2759"/>
<dbReference type="Gene3D" id="3.30.710.10">
    <property type="entry name" value="Potassium Channel Kv1.1, Chain A"/>
    <property type="match status" value="1"/>
</dbReference>
<reference evidence="3" key="3">
    <citation type="submission" date="2021-02" db="UniProtKB">
        <authorList>
            <consortium name="EnsemblMetazoa"/>
        </authorList>
    </citation>
    <scope>IDENTIFICATION</scope>
    <source>
        <strain evidence="3">USDA</strain>
    </source>
</reference>
<dbReference type="VEuPathDB" id="VectorBase:PHUM105200"/>
<dbReference type="EMBL" id="DS235070">
    <property type="protein sequence ID" value="EEB11292.1"/>
    <property type="molecule type" value="Genomic_DNA"/>
</dbReference>
<dbReference type="Pfam" id="PF00651">
    <property type="entry name" value="BTB"/>
    <property type="match status" value="1"/>
</dbReference>
<evidence type="ECO:0000313" key="3">
    <source>
        <dbReference type="EnsemblMetazoa" id="PHUM105200-PA"/>
    </source>
</evidence>
<dbReference type="SUPFAM" id="SSF54695">
    <property type="entry name" value="POZ domain"/>
    <property type="match status" value="1"/>
</dbReference>
<reference evidence="2" key="2">
    <citation type="submission" date="2007-04" db="EMBL/GenBank/DDBJ databases">
        <title>The genome of the human body louse.</title>
        <authorList>
            <consortium name="The Human Body Louse Genome Consortium"/>
            <person name="Kirkness E."/>
            <person name="Walenz B."/>
            <person name="Hass B."/>
            <person name="Bruggner R."/>
            <person name="Strausberg R."/>
        </authorList>
    </citation>
    <scope>NUCLEOTIDE SEQUENCE</scope>
    <source>
        <strain evidence="2">USDA</strain>
    </source>
</reference>
<dbReference type="RefSeq" id="XP_002424030.1">
    <property type="nucleotide sequence ID" value="XM_002423985.1"/>
</dbReference>
<reference evidence="2" key="1">
    <citation type="submission" date="2007-04" db="EMBL/GenBank/DDBJ databases">
        <title>Annotation of Pediculus humanus corporis strain USDA.</title>
        <authorList>
            <person name="Kirkness E."/>
            <person name="Hannick L."/>
            <person name="Hass B."/>
            <person name="Bruggner R."/>
            <person name="Lawson D."/>
            <person name="Bidwell S."/>
            <person name="Joardar V."/>
            <person name="Caler E."/>
            <person name="Walenz B."/>
            <person name="Inman J."/>
            <person name="Schobel S."/>
            <person name="Galinsky K."/>
            <person name="Amedeo P."/>
            <person name="Strausberg R."/>
        </authorList>
    </citation>
    <scope>NUCLEOTIDE SEQUENCE</scope>
    <source>
        <strain evidence="2">USDA</strain>
    </source>
</reference>
<dbReference type="eggNOG" id="KOG2075">
    <property type="taxonomic scope" value="Eukaryota"/>
</dbReference>
<dbReference type="InterPro" id="IPR056184">
    <property type="entry name" value="TRAF_BTBD17"/>
</dbReference>
<feature type="domain" description="BTB" evidence="1">
    <location>
        <begin position="47"/>
        <end position="117"/>
    </location>
</feature>
<dbReference type="AlphaFoldDB" id="E0VD36"/>
<accession>E0VD36</accession>
<dbReference type="CDD" id="cd18493">
    <property type="entry name" value="BACK_BTBD17"/>
    <property type="match status" value="1"/>
</dbReference>
<dbReference type="EMBL" id="AAZO01001249">
    <property type="status" value="NOT_ANNOTATED_CDS"/>
    <property type="molecule type" value="Genomic_DNA"/>
</dbReference>
<dbReference type="EnsemblMetazoa" id="PHUM105200-RA">
    <property type="protein sequence ID" value="PHUM105200-PA"/>
    <property type="gene ID" value="PHUM105200"/>
</dbReference>
<gene>
    <name evidence="3" type="primary">8238153</name>
    <name evidence="2" type="ORF">Phum_PHUM105200</name>
</gene>